<evidence type="ECO:0000313" key="4">
    <source>
        <dbReference type="Proteomes" id="UP000283295"/>
    </source>
</evidence>
<dbReference type="Proteomes" id="UP000283295">
    <property type="component" value="Unassembled WGS sequence"/>
</dbReference>
<gene>
    <name evidence="3" type="ORF">DWX94_04075</name>
</gene>
<comment type="caution">
    <text evidence="3">The sequence shown here is derived from an EMBL/GenBank/DDBJ whole genome shotgun (WGS) entry which is preliminary data.</text>
</comment>
<feature type="compositionally biased region" description="Basic and acidic residues" evidence="1">
    <location>
        <begin position="43"/>
        <end position="55"/>
    </location>
</feature>
<dbReference type="AlphaFoldDB" id="A0A412ITQ0"/>
<reference evidence="3 4" key="1">
    <citation type="submission" date="2018-08" db="EMBL/GenBank/DDBJ databases">
        <title>A genome reference for cultivated species of the human gut microbiota.</title>
        <authorList>
            <person name="Zou Y."/>
            <person name="Xue W."/>
            <person name="Luo G."/>
        </authorList>
    </citation>
    <scope>NUCLEOTIDE SEQUENCE [LARGE SCALE GENOMIC DNA]</scope>
    <source>
        <strain evidence="3 4">AF22-21</strain>
    </source>
</reference>
<evidence type="ECO:0000313" key="3">
    <source>
        <dbReference type="EMBL" id="RGS43501.1"/>
    </source>
</evidence>
<protein>
    <submittedName>
        <fullName evidence="3">Uncharacterized protein</fullName>
    </submittedName>
</protein>
<feature type="transmembrane region" description="Helical" evidence="2">
    <location>
        <begin position="6"/>
        <end position="25"/>
    </location>
</feature>
<keyword evidence="2" id="KW-0812">Transmembrane</keyword>
<name>A0A412ITQ0_9FIRM</name>
<organism evidence="3 4">
    <name type="scientific">Coprococcus eutactus</name>
    <dbReference type="NCBI Taxonomy" id="33043"/>
    <lineage>
        <taxon>Bacteria</taxon>
        <taxon>Bacillati</taxon>
        <taxon>Bacillota</taxon>
        <taxon>Clostridia</taxon>
        <taxon>Lachnospirales</taxon>
        <taxon>Lachnospiraceae</taxon>
        <taxon>Coprococcus</taxon>
    </lineage>
</organism>
<dbReference type="EMBL" id="QRVK01000006">
    <property type="protein sequence ID" value="RGS43501.1"/>
    <property type="molecule type" value="Genomic_DNA"/>
</dbReference>
<sequence length="63" mass="7300">MVDKIIVIVCGILFALTLLVLVWWLKIGKQHFIEKRCPHRLQKAEDAEKEQEKNDGLQPEGDD</sequence>
<evidence type="ECO:0000256" key="1">
    <source>
        <dbReference type="SAM" id="MobiDB-lite"/>
    </source>
</evidence>
<evidence type="ECO:0000256" key="2">
    <source>
        <dbReference type="SAM" id="Phobius"/>
    </source>
</evidence>
<accession>A0A412ITQ0</accession>
<keyword evidence="2" id="KW-1133">Transmembrane helix</keyword>
<proteinExistence type="predicted"/>
<keyword evidence="2" id="KW-0472">Membrane</keyword>
<feature type="region of interest" description="Disordered" evidence="1">
    <location>
        <begin position="43"/>
        <end position="63"/>
    </location>
</feature>